<dbReference type="EMBL" id="DXEW01000023">
    <property type="protein sequence ID" value="HIX50492.1"/>
    <property type="molecule type" value="Genomic_DNA"/>
</dbReference>
<dbReference type="AlphaFoldDB" id="A0A9D1W262"/>
<organism evidence="1 2">
    <name type="scientific">Candidatus Borkfalkia faecavium</name>
    <dbReference type="NCBI Taxonomy" id="2838508"/>
    <lineage>
        <taxon>Bacteria</taxon>
        <taxon>Bacillati</taxon>
        <taxon>Bacillota</taxon>
        <taxon>Clostridia</taxon>
        <taxon>Christensenellales</taxon>
        <taxon>Christensenellaceae</taxon>
        <taxon>Candidatus Borkfalkia</taxon>
    </lineage>
</organism>
<name>A0A9D1W262_9FIRM</name>
<evidence type="ECO:0000313" key="2">
    <source>
        <dbReference type="Proteomes" id="UP000886847"/>
    </source>
</evidence>
<comment type="caution">
    <text evidence="1">The sequence shown here is derived from an EMBL/GenBank/DDBJ whole genome shotgun (WGS) entry which is preliminary data.</text>
</comment>
<sequence>MEIDVFPFCKQFLRVRKPRLSVSAPHLPHTCGFCRKGEGAAFLFQTNTQKKEKRRFFLFSLISIRMRVKPRGVL</sequence>
<proteinExistence type="predicted"/>
<accession>A0A9D1W262</accession>
<dbReference type="Proteomes" id="UP000886847">
    <property type="component" value="Unassembled WGS sequence"/>
</dbReference>
<protein>
    <submittedName>
        <fullName evidence="1">Uncharacterized protein</fullName>
    </submittedName>
</protein>
<evidence type="ECO:0000313" key="1">
    <source>
        <dbReference type="EMBL" id="HIX50492.1"/>
    </source>
</evidence>
<reference evidence="1" key="2">
    <citation type="submission" date="2021-04" db="EMBL/GenBank/DDBJ databases">
        <authorList>
            <person name="Gilroy R."/>
        </authorList>
    </citation>
    <scope>NUCLEOTIDE SEQUENCE</scope>
    <source>
        <strain evidence="1">2189</strain>
    </source>
</reference>
<gene>
    <name evidence="1" type="ORF">H9851_04350</name>
</gene>
<reference evidence="1" key="1">
    <citation type="journal article" date="2021" name="PeerJ">
        <title>Extensive microbial diversity within the chicken gut microbiome revealed by metagenomics and culture.</title>
        <authorList>
            <person name="Gilroy R."/>
            <person name="Ravi A."/>
            <person name="Getino M."/>
            <person name="Pursley I."/>
            <person name="Horton D.L."/>
            <person name="Alikhan N.F."/>
            <person name="Baker D."/>
            <person name="Gharbi K."/>
            <person name="Hall N."/>
            <person name="Watson M."/>
            <person name="Adriaenssens E.M."/>
            <person name="Foster-Nyarko E."/>
            <person name="Jarju S."/>
            <person name="Secka A."/>
            <person name="Antonio M."/>
            <person name="Oren A."/>
            <person name="Chaudhuri R.R."/>
            <person name="La Ragione R."/>
            <person name="Hildebrand F."/>
            <person name="Pallen M.J."/>
        </authorList>
    </citation>
    <scope>NUCLEOTIDE SEQUENCE</scope>
    <source>
        <strain evidence="1">2189</strain>
    </source>
</reference>